<dbReference type="InterPro" id="IPR035504">
    <property type="entry name" value="MUM1-like_PWWP"/>
</dbReference>
<accession>R7TSA3</accession>
<dbReference type="AlphaFoldDB" id="R7TSA3"/>
<name>R7TSA3_CAPTE</name>
<evidence type="ECO:0000259" key="2">
    <source>
        <dbReference type="PROSITE" id="PS50812"/>
    </source>
</evidence>
<dbReference type="EMBL" id="AMQN01002247">
    <property type="status" value="NOT_ANNOTATED_CDS"/>
    <property type="molecule type" value="Genomic_DNA"/>
</dbReference>
<protein>
    <recommendedName>
        <fullName evidence="2">PWWP domain-containing protein</fullName>
    </recommendedName>
</protein>
<reference evidence="4" key="3">
    <citation type="submission" date="2015-06" db="UniProtKB">
        <authorList>
            <consortium name="EnsemblMetazoa"/>
        </authorList>
    </citation>
    <scope>IDENTIFICATION</scope>
</reference>
<dbReference type="PROSITE" id="PS50812">
    <property type="entry name" value="PWWP"/>
    <property type="match status" value="1"/>
</dbReference>
<feature type="region of interest" description="Disordered" evidence="1">
    <location>
        <begin position="1"/>
        <end position="72"/>
    </location>
</feature>
<dbReference type="OrthoDB" id="10013064at2759"/>
<dbReference type="EMBL" id="KB308810">
    <property type="protein sequence ID" value="ELT96482.1"/>
    <property type="molecule type" value="Genomic_DNA"/>
</dbReference>
<keyword evidence="5" id="KW-1185">Reference proteome</keyword>
<evidence type="ECO:0000256" key="1">
    <source>
        <dbReference type="SAM" id="MobiDB-lite"/>
    </source>
</evidence>
<dbReference type="InterPro" id="IPR040263">
    <property type="entry name" value="PWP3A_3B_4"/>
</dbReference>
<dbReference type="EnsemblMetazoa" id="CapteT216012">
    <property type="protein sequence ID" value="CapteP216012"/>
    <property type="gene ID" value="CapteG216012"/>
</dbReference>
<sequence>MPVVVSQRFQRRLRSQPGKADQPAEKQLAQSPSKIHQHRSFDANIARDEGDSSTHNESSDEELPSMLTPSKEQRTSISAGDVVWFKYQRFPFWPCVVKSIINRKGRISKLRLMFIEGEKMLKPVFITAKYDAKKIVTTLHEDCTTTKMLAAGEAHPKYSAPFKAACDRFKQYQIDLVVKPDTTPAGVEYFLEKQTDLVDEVEDESAYSAFCADLKQASAEQDAATPSSDTDSAASSAQSIPELSPSKRLKKVFERRKAKGQTLLNFINSNEMVNHLRRVLPTLNKKKLVKTKIIPFGPLDDDDQCAELLAVLEKHYKDICGDCSLDDLDRIFFIWVPEALIYAMMRKWRLSRRKAEVNFEKGIERGEEEHQFSHQRLIRSICPESMAEYRAKLQAALH</sequence>
<evidence type="ECO:0000313" key="4">
    <source>
        <dbReference type="EnsemblMetazoa" id="CapteP216012"/>
    </source>
</evidence>
<dbReference type="PANTHER" id="PTHR31333">
    <property type="entry name" value="PWWP DOMAIN-CONTAINING DNA REPAIR FACTOR 3 FAMILY MEMBER"/>
    <property type="match status" value="1"/>
</dbReference>
<dbReference type="Gene3D" id="2.30.30.140">
    <property type="match status" value="1"/>
</dbReference>
<dbReference type="STRING" id="283909.R7TSA3"/>
<feature type="compositionally biased region" description="Low complexity" evidence="1">
    <location>
        <begin position="221"/>
        <end position="239"/>
    </location>
</feature>
<evidence type="ECO:0000313" key="3">
    <source>
        <dbReference type="EMBL" id="ELT96482.1"/>
    </source>
</evidence>
<reference evidence="5" key="1">
    <citation type="submission" date="2012-12" db="EMBL/GenBank/DDBJ databases">
        <authorList>
            <person name="Hellsten U."/>
            <person name="Grimwood J."/>
            <person name="Chapman J.A."/>
            <person name="Shapiro H."/>
            <person name="Aerts A."/>
            <person name="Otillar R.P."/>
            <person name="Terry A.Y."/>
            <person name="Boore J.L."/>
            <person name="Simakov O."/>
            <person name="Marletaz F."/>
            <person name="Cho S.-J."/>
            <person name="Edsinger-Gonzales E."/>
            <person name="Havlak P."/>
            <person name="Kuo D.-H."/>
            <person name="Larsson T."/>
            <person name="Lv J."/>
            <person name="Arendt D."/>
            <person name="Savage R."/>
            <person name="Osoegawa K."/>
            <person name="de Jong P."/>
            <person name="Lindberg D.R."/>
            <person name="Seaver E.C."/>
            <person name="Weisblat D.A."/>
            <person name="Putnam N.H."/>
            <person name="Grigoriev I.V."/>
            <person name="Rokhsar D.S."/>
        </authorList>
    </citation>
    <scope>NUCLEOTIDE SEQUENCE</scope>
    <source>
        <strain evidence="5">I ESC-2004</strain>
    </source>
</reference>
<feature type="region of interest" description="Disordered" evidence="1">
    <location>
        <begin position="221"/>
        <end position="242"/>
    </location>
</feature>
<dbReference type="SUPFAM" id="SSF63748">
    <property type="entry name" value="Tudor/PWWP/MBT"/>
    <property type="match status" value="1"/>
</dbReference>
<dbReference type="PANTHER" id="PTHR31333:SF2">
    <property type="entry name" value="PWWP DOMAIN-CONTAINING DNA REPAIR FACTOR 4"/>
    <property type="match status" value="1"/>
</dbReference>
<dbReference type="Proteomes" id="UP000014760">
    <property type="component" value="Unassembled WGS sequence"/>
</dbReference>
<dbReference type="HOGENOM" id="CLU_693072_0_0_1"/>
<organism evidence="3">
    <name type="scientific">Capitella teleta</name>
    <name type="common">Polychaete worm</name>
    <dbReference type="NCBI Taxonomy" id="283909"/>
    <lineage>
        <taxon>Eukaryota</taxon>
        <taxon>Metazoa</taxon>
        <taxon>Spiralia</taxon>
        <taxon>Lophotrochozoa</taxon>
        <taxon>Annelida</taxon>
        <taxon>Polychaeta</taxon>
        <taxon>Sedentaria</taxon>
        <taxon>Scolecida</taxon>
        <taxon>Capitellidae</taxon>
        <taxon>Capitella</taxon>
    </lineage>
</organism>
<feature type="compositionally biased region" description="Basic and acidic residues" evidence="1">
    <location>
        <begin position="39"/>
        <end position="58"/>
    </location>
</feature>
<evidence type="ECO:0000313" key="5">
    <source>
        <dbReference type="Proteomes" id="UP000014760"/>
    </source>
</evidence>
<proteinExistence type="predicted"/>
<reference evidence="3 5" key="2">
    <citation type="journal article" date="2013" name="Nature">
        <title>Insights into bilaterian evolution from three spiralian genomes.</title>
        <authorList>
            <person name="Simakov O."/>
            <person name="Marletaz F."/>
            <person name="Cho S.J."/>
            <person name="Edsinger-Gonzales E."/>
            <person name="Havlak P."/>
            <person name="Hellsten U."/>
            <person name="Kuo D.H."/>
            <person name="Larsson T."/>
            <person name="Lv J."/>
            <person name="Arendt D."/>
            <person name="Savage R."/>
            <person name="Osoegawa K."/>
            <person name="de Jong P."/>
            <person name="Grimwood J."/>
            <person name="Chapman J.A."/>
            <person name="Shapiro H."/>
            <person name="Aerts A."/>
            <person name="Otillar R.P."/>
            <person name="Terry A.Y."/>
            <person name="Boore J.L."/>
            <person name="Grigoriev I.V."/>
            <person name="Lindberg D.R."/>
            <person name="Seaver E.C."/>
            <person name="Weisblat D.A."/>
            <person name="Putnam N.H."/>
            <person name="Rokhsar D.S."/>
        </authorList>
    </citation>
    <scope>NUCLEOTIDE SEQUENCE</scope>
    <source>
        <strain evidence="3 5">I ESC-2004</strain>
    </source>
</reference>
<gene>
    <name evidence="3" type="ORF">CAPTEDRAFT_216012</name>
</gene>
<dbReference type="OMA" id="TWSLEFI"/>
<feature type="domain" description="PWWP" evidence="2">
    <location>
        <begin position="79"/>
        <end position="114"/>
    </location>
</feature>
<dbReference type="InterPro" id="IPR000313">
    <property type="entry name" value="PWWP_dom"/>
</dbReference>
<dbReference type="Pfam" id="PF20884">
    <property type="entry name" value="MUM1-like_PWWP"/>
    <property type="match status" value="1"/>
</dbReference>
<dbReference type="CDD" id="cd06080">
    <property type="entry name" value="PWWP_MUM1-like"/>
    <property type="match status" value="1"/>
</dbReference>